<accession>A0A367JDW3</accession>
<keyword evidence="2" id="KW-1185">Reference proteome</keyword>
<organism evidence="1 2">
    <name type="scientific">Rhizopus stolonifer</name>
    <name type="common">Rhizopus nigricans</name>
    <dbReference type="NCBI Taxonomy" id="4846"/>
    <lineage>
        <taxon>Eukaryota</taxon>
        <taxon>Fungi</taxon>
        <taxon>Fungi incertae sedis</taxon>
        <taxon>Mucoromycota</taxon>
        <taxon>Mucoromycotina</taxon>
        <taxon>Mucoromycetes</taxon>
        <taxon>Mucorales</taxon>
        <taxon>Mucorineae</taxon>
        <taxon>Rhizopodaceae</taxon>
        <taxon>Rhizopus</taxon>
    </lineage>
</organism>
<dbReference type="Proteomes" id="UP000253551">
    <property type="component" value="Unassembled WGS sequence"/>
</dbReference>
<comment type="caution">
    <text evidence="1">The sequence shown here is derived from an EMBL/GenBank/DDBJ whole genome shotgun (WGS) entry which is preliminary data.</text>
</comment>
<protein>
    <submittedName>
        <fullName evidence="1">Uncharacterized protein</fullName>
    </submittedName>
</protein>
<name>A0A367JDW3_RHIST</name>
<sequence>MSQSPTEKLLEHLIRSRGNSNICIPTKMEKEGNVPLPTLEANTQDITRNQEKEDKKSNPSHSLVANTTLISDVATTTIFITINDNETEQKLEASRLAIFRNKRKTLALPEI</sequence>
<reference evidence="1 2" key="1">
    <citation type="journal article" date="2018" name="G3 (Bethesda)">
        <title>Phylogenetic and Phylogenomic Definition of Rhizopus Species.</title>
        <authorList>
            <person name="Gryganskyi A.P."/>
            <person name="Golan J."/>
            <person name="Dolatabadi S."/>
            <person name="Mondo S."/>
            <person name="Robb S."/>
            <person name="Idnurm A."/>
            <person name="Muszewska A."/>
            <person name="Steczkiewicz K."/>
            <person name="Masonjones S."/>
            <person name="Liao H.L."/>
            <person name="Gajdeczka M.T."/>
            <person name="Anike F."/>
            <person name="Vuek A."/>
            <person name="Anishchenko I.M."/>
            <person name="Voigt K."/>
            <person name="de Hoog G.S."/>
            <person name="Smith M.E."/>
            <person name="Heitman J."/>
            <person name="Vilgalys R."/>
            <person name="Stajich J.E."/>
        </authorList>
    </citation>
    <scope>NUCLEOTIDE SEQUENCE [LARGE SCALE GENOMIC DNA]</scope>
    <source>
        <strain evidence="1 2">LSU 92-RS-03</strain>
    </source>
</reference>
<dbReference type="EMBL" id="PJQM01003583">
    <property type="protein sequence ID" value="RCH88124.1"/>
    <property type="molecule type" value="Genomic_DNA"/>
</dbReference>
<evidence type="ECO:0000313" key="2">
    <source>
        <dbReference type="Proteomes" id="UP000253551"/>
    </source>
</evidence>
<evidence type="ECO:0000313" key="1">
    <source>
        <dbReference type="EMBL" id="RCH88124.1"/>
    </source>
</evidence>
<dbReference type="AlphaFoldDB" id="A0A367JDW3"/>
<proteinExistence type="predicted"/>
<gene>
    <name evidence="1" type="ORF">CU098_010135</name>
</gene>